<dbReference type="EMBL" id="CP144460">
    <property type="protein sequence ID" value="XBS37914.1"/>
    <property type="molecule type" value="Genomic_DNA"/>
</dbReference>
<reference evidence="1" key="1">
    <citation type="submission" date="2024-02" db="EMBL/GenBank/DDBJ databases">
        <title>Complete genome sequence of Xanthomonas sp. 10-10.</title>
        <authorList>
            <person name="Biessy A."/>
            <person name="Ciotola M."/>
            <person name="Cadieux M."/>
            <person name="Soufiane B."/>
            <person name="Laforest M."/>
            <person name="Filion M."/>
        </authorList>
    </citation>
    <scope>NUCLEOTIDE SEQUENCE</scope>
    <source>
        <strain evidence="1">10-10</strain>
    </source>
</reference>
<gene>
    <name evidence="1" type="ORF">VZ068_21455</name>
</gene>
<evidence type="ECO:0000313" key="1">
    <source>
        <dbReference type="EMBL" id="XBS37914.1"/>
    </source>
</evidence>
<sequence length="480" mass="54037">MLITVAFDVKNYVELMESWPVRVGDISLFIECEGRVVKKVCISYSNVGIENAPLIDESFGHPPKININGGAYVTAAIERLMDWQAVISGQQIFDLDFDSHEIRFRAENTAEDGKIAIKSFRGSRGEALNASLDFEQIGRAFLVDSVDKVRVESASHFREGRIAYAAGRHVDAYNNLYLFIETRYCDGKTGNEIQTKILSQAPKFVGSLSDVIARLQGAEKIDQIKSSKHIQKLFEVDTSLYEKIKILVMLRGSLRHHSFKNPHRWNPNKQQEYEAPARFLSLVVGEIVLSESINDIYNPDVLKKFRDISIGAGFETSVRVSTRRLDGKAALVIDLSVPTTVASTRLCLKTLRDSIGLCKEHEQLAATTRIEATANGLELFIAEVGIWAYNPTHSIKAVSEKNSVRCSFEYMKAGVVITGEFNIPIQGGDVDVWFVWNIFLRCFEWIENRDPTTRVVNMKIFLNKLDSPVIRYAVGAQVRF</sequence>
<name>A0AAU7P805_9XANT</name>
<proteinExistence type="predicted"/>
<protein>
    <recommendedName>
        <fullName evidence="2">ApeA N-terminal domain-containing protein</fullName>
    </recommendedName>
</protein>
<evidence type="ECO:0008006" key="2">
    <source>
        <dbReference type="Google" id="ProtNLM"/>
    </source>
</evidence>
<accession>A0AAU7P805</accession>
<dbReference type="RefSeq" id="WP_349656441.1">
    <property type="nucleotide sequence ID" value="NZ_CP144460.1"/>
</dbReference>
<dbReference type="AlphaFoldDB" id="A0AAU7P805"/>
<organism evidence="1">
    <name type="scientific">Xanthomonas sp. 10-10</name>
    <dbReference type="NCBI Taxonomy" id="3115848"/>
    <lineage>
        <taxon>Bacteria</taxon>
        <taxon>Pseudomonadati</taxon>
        <taxon>Pseudomonadota</taxon>
        <taxon>Gammaproteobacteria</taxon>
        <taxon>Lysobacterales</taxon>
        <taxon>Lysobacteraceae</taxon>
        <taxon>Xanthomonas</taxon>
    </lineage>
</organism>